<keyword evidence="1" id="KW-0472">Membrane</keyword>
<evidence type="ECO:0000313" key="2">
    <source>
        <dbReference type="EMBL" id="GMT23210.1"/>
    </source>
</evidence>
<protein>
    <recommendedName>
        <fullName evidence="4">G protein-coupled receptor</fullName>
    </recommendedName>
</protein>
<feature type="non-terminal residue" evidence="2">
    <location>
        <position position="203"/>
    </location>
</feature>
<organism evidence="2 3">
    <name type="scientific">Pristionchus fissidentatus</name>
    <dbReference type="NCBI Taxonomy" id="1538716"/>
    <lineage>
        <taxon>Eukaryota</taxon>
        <taxon>Metazoa</taxon>
        <taxon>Ecdysozoa</taxon>
        <taxon>Nematoda</taxon>
        <taxon>Chromadorea</taxon>
        <taxon>Rhabditida</taxon>
        <taxon>Rhabditina</taxon>
        <taxon>Diplogasteromorpha</taxon>
        <taxon>Diplogasteroidea</taxon>
        <taxon>Neodiplogasteridae</taxon>
        <taxon>Pristionchus</taxon>
    </lineage>
</organism>
<evidence type="ECO:0000313" key="3">
    <source>
        <dbReference type="Proteomes" id="UP001432322"/>
    </source>
</evidence>
<feature type="transmembrane region" description="Helical" evidence="1">
    <location>
        <begin position="89"/>
        <end position="112"/>
    </location>
</feature>
<keyword evidence="3" id="KW-1185">Reference proteome</keyword>
<name>A0AAV5VUL7_9BILA</name>
<keyword evidence="1" id="KW-0812">Transmembrane</keyword>
<comment type="caution">
    <text evidence="2">The sequence shown here is derived from an EMBL/GenBank/DDBJ whole genome shotgun (WGS) entry which is preliminary data.</text>
</comment>
<dbReference type="Proteomes" id="UP001432322">
    <property type="component" value="Unassembled WGS sequence"/>
</dbReference>
<evidence type="ECO:0000256" key="1">
    <source>
        <dbReference type="SAM" id="Phobius"/>
    </source>
</evidence>
<feature type="transmembrane region" description="Helical" evidence="1">
    <location>
        <begin position="141"/>
        <end position="164"/>
    </location>
</feature>
<reference evidence="2" key="1">
    <citation type="submission" date="2023-10" db="EMBL/GenBank/DDBJ databases">
        <title>Genome assembly of Pristionchus species.</title>
        <authorList>
            <person name="Yoshida K."/>
            <person name="Sommer R.J."/>
        </authorList>
    </citation>
    <scope>NUCLEOTIDE SEQUENCE</scope>
    <source>
        <strain evidence="2">RS5133</strain>
    </source>
</reference>
<accession>A0AAV5VUL7</accession>
<dbReference type="PANTHER" id="PTHR34851">
    <property type="entry name" value="PROTEIN CBG05235-RELATED"/>
    <property type="match status" value="1"/>
</dbReference>
<evidence type="ECO:0008006" key="4">
    <source>
        <dbReference type="Google" id="ProtNLM"/>
    </source>
</evidence>
<keyword evidence="1" id="KW-1133">Transmembrane helix</keyword>
<sequence>MVLVNVDFDERDPLYLCCCERITIKKGAQILAVFHAAFGIFQFVKFLFIKMSILWAASSVLQGVTQVASSILMILAVQLGKPRFVIPYLVVQLILLLSDALIFVIFLLSIFLPESVGKFAFQALVDITQDYDIESEDTVSITIISAIMIDSFKGTIVCFAIFCLELWTLRVSFQCYNYLLDVRDAREGTHTLPPLRFERSPSE</sequence>
<feature type="transmembrane region" description="Helical" evidence="1">
    <location>
        <begin position="30"/>
        <end position="49"/>
    </location>
</feature>
<dbReference type="AlphaFoldDB" id="A0AAV5VUL7"/>
<feature type="transmembrane region" description="Helical" evidence="1">
    <location>
        <begin position="55"/>
        <end position="77"/>
    </location>
</feature>
<dbReference type="EMBL" id="BTSY01000004">
    <property type="protein sequence ID" value="GMT23210.1"/>
    <property type="molecule type" value="Genomic_DNA"/>
</dbReference>
<dbReference type="PANTHER" id="PTHR34851:SF5">
    <property type="entry name" value="MARVEL DOMAIN-CONTAINING PROTEIN"/>
    <property type="match status" value="1"/>
</dbReference>
<gene>
    <name evidence="2" type="ORF">PFISCL1PPCAC_14507</name>
</gene>
<proteinExistence type="predicted"/>